<evidence type="ECO:0000313" key="2">
    <source>
        <dbReference type="EMBL" id="CAH3135382.1"/>
    </source>
</evidence>
<proteinExistence type="predicted"/>
<accession>A0ABN8P7K1</accession>
<feature type="region of interest" description="Disordered" evidence="1">
    <location>
        <begin position="157"/>
        <end position="226"/>
    </location>
</feature>
<protein>
    <submittedName>
        <fullName evidence="2">Uncharacterized protein</fullName>
    </submittedName>
</protein>
<reference evidence="2 3" key="1">
    <citation type="submission" date="2022-05" db="EMBL/GenBank/DDBJ databases">
        <authorList>
            <consortium name="Genoscope - CEA"/>
            <person name="William W."/>
        </authorList>
    </citation>
    <scope>NUCLEOTIDE SEQUENCE [LARGE SCALE GENOMIC DNA]</scope>
</reference>
<dbReference type="PANTHER" id="PTHR24024:SF18">
    <property type="entry name" value="SHORT-CHAIN COLLAGEN C4-LIKE"/>
    <property type="match status" value="1"/>
</dbReference>
<gene>
    <name evidence="2" type="ORF">PLOB_00037906</name>
</gene>
<comment type="caution">
    <text evidence="2">The sequence shown here is derived from an EMBL/GenBank/DDBJ whole genome shotgun (WGS) entry which is preliminary data.</text>
</comment>
<sequence length="421" mass="46163">MKQFWRSFVFSCFSLSRRQFIQLAIFISFVSVQYFYHVQLTTRLNDALARLDKLENWINSRSKDQKQMKPAHMKVIYGHSRKRRNLNEGQINKLWERIEGLENRITASNNFTVTGQGAFCAQGSPGMNGMPGKNGIPGHDGKVGMPGRDVSVFISVGRDGTDGRHGIPGRNGIPGRQGLPGRDGAAGPKGERGHKGHKGELGPQGPPGDPVICQKKPVTEESKQATSGSTVFIRWGRSECPANRGTVLVYEGTLLGRVAGWQPRSKGGGVNYLCMPLSPEYTKPATPGFQPKASLFGVQYGQVDDLFPPIPGHKPNISYLGVPCTVCRAERRGSLMMIPARNVCPTSRWTREYIGYLMTDMSNSTAPDYICVDADATGVELKHNERHSANSFLTSVLGKCGVLPCSSYEPNRDLTCVVCTL</sequence>
<evidence type="ECO:0000256" key="1">
    <source>
        <dbReference type="SAM" id="MobiDB-lite"/>
    </source>
</evidence>
<dbReference type="EMBL" id="CALNXK010000056">
    <property type="protein sequence ID" value="CAH3135382.1"/>
    <property type="molecule type" value="Genomic_DNA"/>
</dbReference>
<keyword evidence="3" id="KW-1185">Reference proteome</keyword>
<dbReference type="PANTHER" id="PTHR24024">
    <property type="entry name" value="PULMONARY SURFACTANT-ASSOCIATED PROTEIN A"/>
    <property type="match status" value="1"/>
</dbReference>
<dbReference type="Proteomes" id="UP001159405">
    <property type="component" value="Unassembled WGS sequence"/>
</dbReference>
<dbReference type="InterPro" id="IPR008160">
    <property type="entry name" value="Collagen"/>
</dbReference>
<dbReference type="Pfam" id="PF01391">
    <property type="entry name" value="Collagen"/>
    <property type="match status" value="1"/>
</dbReference>
<dbReference type="InterPro" id="IPR051077">
    <property type="entry name" value="Ca-dependent_lectin"/>
</dbReference>
<organism evidence="2 3">
    <name type="scientific">Porites lobata</name>
    <dbReference type="NCBI Taxonomy" id="104759"/>
    <lineage>
        <taxon>Eukaryota</taxon>
        <taxon>Metazoa</taxon>
        <taxon>Cnidaria</taxon>
        <taxon>Anthozoa</taxon>
        <taxon>Hexacorallia</taxon>
        <taxon>Scleractinia</taxon>
        <taxon>Fungiina</taxon>
        <taxon>Poritidae</taxon>
        <taxon>Porites</taxon>
    </lineage>
</organism>
<evidence type="ECO:0000313" key="3">
    <source>
        <dbReference type="Proteomes" id="UP001159405"/>
    </source>
</evidence>
<name>A0ABN8P7K1_9CNID</name>